<reference evidence="1" key="1">
    <citation type="submission" date="2021-05" db="EMBL/GenBank/DDBJ databases">
        <authorList>
            <person name="Pan Q."/>
            <person name="Jouanno E."/>
            <person name="Zahm M."/>
            <person name="Klopp C."/>
            <person name="Cabau C."/>
            <person name="Louis A."/>
            <person name="Berthelot C."/>
            <person name="Parey E."/>
            <person name="Roest Crollius H."/>
            <person name="Montfort J."/>
            <person name="Robinson-Rechavi M."/>
            <person name="Bouchez O."/>
            <person name="Lampietro C."/>
            <person name="Lopez Roques C."/>
            <person name="Donnadieu C."/>
            <person name="Postlethwait J."/>
            <person name="Bobe J."/>
            <person name="Dillon D."/>
            <person name="Chandos A."/>
            <person name="von Hippel F."/>
            <person name="Guiguen Y."/>
        </authorList>
    </citation>
    <scope>NUCLEOTIDE SEQUENCE</scope>
    <source>
        <strain evidence="1">YG-Jan2019</strain>
    </source>
</reference>
<gene>
    <name evidence="1" type="ORF">DPEC_G00076410</name>
</gene>
<name>A0ACC2H488_DALPE</name>
<evidence type="ECO:0000313" key="2">
    <source>
        <dbReference type="Proteomes" id="UP001157502"/>
    </source>
</evidence>
<keyword evidence="2" id="KW-1185">Reference proteome</keyword>
<sequence length="1006" mass="112879">MNRDRKGDRLHVTLKIITNKVGEQNSRVHSTTMGIHGLAKLIADQAPSAIKEQDIKNYFGRKIAIDASMCIYQFLIAVRQDGNVLQNEDGETTSHLMGMFYRTIRMLEYGIKPVYVFDGKPPQLKSGELEKRGERRAEAEKLLAQAQEAGEQENIDKFSKRLVKVTRQHNDECKKLLTLMGVPYIEAPCEAEASCAALVKAGKVFATATEDMDGLTFGTGVLLRHLTASEAKKLPIQEFHFSRLLEEINLTSEQFIDLCILLGCDYCGTIKGIGPKRAIDLIRQHSTIEEILENIDPAKHPAPEDWLYKEARRLFLDPDVVDCSTVDLKWSEPDEEALIQFMCTEKQFSEDRIKNGCKKIMKSRQGSTQGRLDSFFSITGSLSSKRKEPEIKGSAKKKQKTGEMLAGSTQRSCPENMFLIGLFMSGVWACFGQRDLIATIPKILDLTWTLPTEFTHEDRLPENPGQTKSVLSTVTFIASYLHNDKNITCTAVYPVGTYNKTSEQTRTLHVSFSPKDTSASISPADPASVGSCVNLTCSSTANPPVTNFTWFRISGGKTTQAASRQNYTLNVTVGDGGQYYCEARNYLGFGKSQEVMLSIEEKRQDMTIIWWIIGGSMVLVLLIILIVYLGWWRKSRVPDGLERTVNPPEPLPHELPIQLFAKQTPARAELEVPLPDEIHYGEIDFSKQKPQKTKPAAQDRERDQWEESEYSEVKVTKRRTLDQDGQVNDIYAQEVCHNAQMQQFINVEVTPDNRVQNFSVDQFGARIPITCPDNMFFTGLFMSGVWACFGQRDSIATIPESLDLTWTLPTEFTHEDRLQENPDQTKSVLSTVTFIASYLQNDKNITCTAVYPVGTYNKTSEQTRTLHVLFSPKDTSASISPADPVSVGSCVNLTCTSTANPPVTNFTWFRISDGNTTQVASRQNYTLNVTVGDGGQYYCEARNYLGFGKSQEVMLSMEGQYNVINPRTYEIGVKILGISFLFILITCFACQRKCSLLNDLKMIEIS</sequence>
<accession>A0ACC2H488</accession>
<dbReference type="Proteomes" id="UP001157502">
    <property type="component" value="Chromosome 6"/>
</dbReference>
<dbReference type="EMBL" id="CM055733">
    <property type="protein sequence ID" value="KAJ8010566.1"/>
    <property type="molecule type" value="Genomic_DNA"/>
</dbReference>
<comment type="caution">
    <text evidence="1">The sequence shown here is derived from an EMBL/GenBank/DDBJ whole genome shotgun (WGS) entry which is preliminary data.</text>
</comment>
<protein>
    <submittedName>
        <fullName evidence="1">Uncharacterized protein</fullName>
    </submittedName>
</protein>
<organism evidence="1 2">
    <name type="scientific">Dallia pectoralis</name>
    <name type="common">Alaska blackfish</name>
    <dbReference type="NCBI Taxonomy" id="75939"/>
    <lineage>
        <taxon>Eukaryota</taxon>
        <taxon>Metazoa</taxon>
        <taxon>Chordata</taxon>
        <taxon>Craniata</taxon>
        <taxon>Vertebrata</taxon>
        <taxon>Euteleostomi</taxon>
        <taxon>Actinopterygii</taxon>
        <taxon>Neopterygii</taxon>
        <taxon>Teleostei</taxon>
        <taxon>Protacanthopterygii</taxon>
        <taxon>Esociformes</taxon>
        <taxon>Umbridae</taxon>
        <taxon>Dallia</taxon>
    </lineage>
</organism>
<proteinExistence type="predicted"/>
<evidence type="ECO:0000313" key="1">
    <source>
        <dbReference type="EMBL" id="KAJ8010566.1"/>
    </source>
</evidence>